<feature type="region of interest" description="Disordered" evidence="2">
    <location>
        <begin position="49"/>
        <end position="143"/>
    </location>
</feature>
<organism evidence="3 4">
    <name type="scientific">Coemansia biformis</name>
    <dbReference type="NCBI Taxonomy" id="1286918"/>
    <lineage>
        <taxon>Eukaryota</taxon>
        <taxon>Fungi</taxon>
        <taxon>Fungi incertae sedis</taxon>
        <taxon>Zoopagomycota</taxon>
        <taxon>Kickxellomycotina</taxon>
        <taxon>Kickxellomycetes</taxon>
        <taxon>Kickxellales</taxon>
        <taxon>Kickxellaceae</taxon>
        <taxon>Coemansia</taxon>
    </lineage>
</organism>
<dbReference type="InterPro" id="IPR018618">
    <property type="entry name" value="GID4/10-like"/>
</dbReference>
<proteinExistence type="inferred from homology"/>
<evidence type="ECO:0000313" key="3">
    <source>
        <dbReference type="EMBL" id="KAJ1730500.1"/>
    </source>
</evidence>
<comment type="similarity">
    <text evidence="1">Belongs to the GID4/VID24 family.</text>
</comment>
<protein>
    <recommendedName>
        <fullName evidence="5">Vacuolar import and degradation protein-domain-containing protein</fullName>
    </recommendedName>
</protein>
<dbReference type="GO" id="GO:0045721">
    <property type="term" value="P:negative regulation of gluconeogenesis"/>
    <property type="evidence" value="ECO:0007669"/>
    <property type="project" value="TreeGrafter"/>
</dbReference>
<sequence length="571" mass="61314">MRVSDSSSGTGAAPGRPAARLAERYRLSYGGHVAGSRVGARRRVFARLAPHSSELATGSSEPAGGGGGYYDDDDDDDDGSDGGGEFMFDGNADQYFDTQMMLLPPTPPRRRAIDADSMDSGSESDDGDGPAGRGPAAERSTGDGWLGRQALAHFGQQQRHRFLHTQHQRHGAATAGAAGAVGMPGAAMAPQRPWITSRAAAVGLGAPAPSSHDAAAPLFPSNDVDSYWYNQPVAASAAAIAPGFRPAALRRSGRLPSVPRNPAAEISRHAMLEVLQTRRSFAPTGDGDSDDSDASTASGSPIRGHAATDDAGRTEKPEALDNDCDGDCVASSGALGAAAAWRAGLQAQTGRAPAEKRLMRWLSKYTVDVRSLDCALLRPGIRFTGIQQISPPAGGCMNTEEQWDVRVEIETVDMARGRVTGLMKAINVPRLPKTIVTYWEGEVIDFVNYMPLTNKWQATCSSDVEHWSLFAAVRAHQEGFLHEWPESMRGRRMPQVLEEYILMRWKETSFVNVHASETGLTIEGFYYVCMSRRTGSLEGVYFEPSTRPYQRLVLNVDCGERGMSFASAASC</sequence>
<dbReference type="EMBL" id="JANBOI010000446">
    <property type="protein sequence ID" value="KAJ1730500.1"/>
    <property type="molecule type" value="Genomic_DNA"/>
</dbReference>
<feature type="compositionally biased region" description="Acidic residues" evidence="2">
    <location>
        <begin position="70"/>
        <end position="80"/>
    </location>
</feature>
<accession>A0A9W7YD01</accession>
<dbReference type="PANTHER" id="PTHR14534:SF3">
    <property type="entry name" value="GID COMPLEX SUBUNIT 4 HOMOLOG"/>
    <property type="match status" value="1"/>
</dbReference>
<gene>
    <name evidence="3" type="ORF">LPJ61_002977</name>
</gene>
<evidence type="ECO:0000256" key="2">
    <source>
        <dbReference type="SAM" id="MobiDB-lite"/>
    </source>
</evidence>
<dbReference type="GO" id="GO:0006623">
    <property type="term" value="P:protein targeting to vacuole"/>
    <property type="evidence" value="ECO:0007669"/>
    <property type="project" value="TreeGrafter"/>
</dbReference>
<evidence type="ECO:0000256" key="1">
    <source>
        <dbReference type="ARBA" id="ARBA00061469"/>
    </source>
</evidence>
<evidence type="ECO:0000313" key="4">
    <source>
        <dbReference type="Proteomes" id="UP001143981"/>
    </source>
</evidence>
<comment type="caution">
    <text evidence="3">The sequence shown here is derived from an EMBL/GenBank/DDBJ whole genome shotgun (WGS) entry which is preliminary data.</text>
</comment>
<feature type="region of interest" description="Disordered" evidence="2">
    <location>
        <begin position="281"/>
        <end position="322"/>
    </location>
</feature>
<reference evidence="3" key="1">
    <citation type="submission" date="2022-07" db="EMBL/GenBank/DDBJ databases">
        <title>Phylogenomic reconstructions and comparative analyses of Kickxellomycotina fungi.</title>
        <authorList>
            <person name="Reynolds N.K."/>
            <person name="Stajich J.E."/>
            <person name="Barry K."/>
            <person name="Grigoriev I.V."/>
            <person name="Crous P."/>
            <person name="Smith M.E."/>
        </authorList>
    </citation>
    <scope>NUCLEOTIDE SEQUENCE</scope>
    <source>
        <strain evidence="3">BCRC 34381</strain>
    </source>
</reference>
<dbReference type="GO" id="GO:0007039">
    <property type="term" value="P:protein catabolic process in the vacuole"/>
    <property type="evidence" value="ECO:0007669"/>
    <property type="project" value="TreeGrafter"/>
</dbReference>
<feature type="compositionally biased region" description="Basic and acidic residues" evidence="2">
    <location>
        <begin position="306"/>
        <end position="319"/>
    </location>
</feature>
<dbReference type="GO" id="GO:0005773">
    <property type="term" value="C:vacuole"/>
    <property type="evidence" value="ECO:0007669"/>
    <property type="project" value="GOC"/>
</dbReference>
<name>A0A9W7YD01_9FUNG</name>
<dbReference type="AlphaFoldDB" id="A0A9W7YD01"/>
<dbReference type="GO" id="GO:0034657">
    <property type="term" value="C:GID complex"/>
    <property type="evidence" value="ECO:0007669"/>
    <property type="project" value="TreeGrafter"/>
</dbReference>
<dbReference type="Pfam" id="PF09783">
    <property type="entry name" value="Vac_ImportDeg"/>
    <property type="match status" value="1"/>
</dbReference>
<dbReference type="OrthoDB" id="62at2759"/>
<evidence type="ECO:0008006" key="5">
    <source>
        <dbReference type="Google" id="ProtNLM"/>
    </source>
</evidence>
<dbReference type="GO" id="GO:0043161">
    <property type="term" value="P:proteasome-mediated ubiquitin-dependent protein catabolic process"/>
    <property type="evidence" value="ECO:0007669"/>
    <property type="project" value="TreeGrafter"/>
</dbReference>
<keyword evidence="4" id="KW-1185">Reference proteome</keyword>
<dbReference type="PANTHER" id="PTHR14534">
    <property type="entry name" value="VACUOLAR IMPORT AND DEGRADATION PROTEIN 24"/>
    <property type="match status" value="1"/>
</dbReference>
<dbReference type="Proteomes" id="UP001143981">
    <property type="component" value="Unassembled WGS sequence"/>
</dbReference>